<protein>
    <submittedName>
        <fullName evidence="5">MucBP domain-containing protein</fullName>
    </submittedName>
</protein>
<dbReference type="InterPro" id="IPR009459">
    <property type="entry name" value="MucBP_dom"/>
</dbReference>
<dbReference type="RefSeq" id="WP_204785625.1">
    <property type="nucleotide sequence ID" value="NZ_JACJKU010000164.1"/>
</dbReference>
<dbReference type="Proteomes" id="UP000785625">
    <property type="component" value="Unassembled WGS sequence"/>
</dbReference>
<feature type="non-terminal residue" evidence="5">
    <location>
        <position position="1"/>
    </location>
</feature>
<evidence type="ECO:0000259" key="4">
    <source>
        <dbReference type="Pfam" id="PF17966"/>
    </source>
</evidence>
<evidence type="ECO:0000313" key="6">
    <source>
        <dbReference type="Proteomes" id="UP000785625"/>
    </source>
</evidence>
<keyword evidence="6" id="KW-1185">Reference proteome</keyword>
<feature type="domain" description="MucBP" evidence="3">
    <location>
        <begin position="300"/>
        <end position="336"/>
    </location>
</feature>
<feature type="region of interest" description="Disordered" evidence="2">
    <location>
        <begin position="1"/>
        <end position="29"/>
    </location>
</feature>
<reference evidence="5 6" key="1">
    <citation type="journal article" date="2021" name="Sci. Rep.">
        <title>The distribution of antibiotic resistance genes in chicken gut microbiota commensals.</title>
        <authorList>
            <person name="Juricova H."/>
            <person name="Matiasovicova J."/>
            <person name="Kubasova T."/>
            <person name="Cejkova D."/>
            <person name="Rychlik I."/>
        </authorList>
    </citation>
    <scope>NUCLEOTIDE SEQUENCE [LARGE SCALE GENOMIC DNA]</scope>
    <source>
        <strain evidence="5 6">An574</strain>
    </source>
</reference>
<dbReference type="EMBL" id="JACJKU010000164">
    <property type="protein sequence ID" value="MBM6941421.1"/>
    <property type="molecule type" value="Genomic_DNA"/>
</dbReference>
<organism evidence="5 6">
    <name type="scientific">Limosilactobacillus coleohominis</name>
    <dbReference type="NCBI Taxonomy" id="181675"/>
    <lineage>
        <taxon>Bacteria</taxon>
        <taxon>Bacillati</taxon>
        <taxon>Bacillota</taxon>
        <taxon>Bacilli</taxon>
        <taxon>Lactobacillales</taxon>
        <taxon>Lactobacillaceae</taxon>
        <taxon>Limosilactobacillus</taxon>
    </lineage>
</organism>
<feature type="compositionally biased region" description="Basic and acidic residues" evidence="2">
    <location>
        <begin position="1"/>
        <end position="18"/>
    </location>
</feature>
<proteinExistence type="predicted"/>
<gene>
    <name evidence="5" type="ORF">H5975_08315</name>
</gene>
<accession>A0ABS2H041</accession>
<evidence type="ECO:0000259" key="3">
    <source>
        <dbReference type="Pfam" id="PF06458"/>
    </source>
</evidence>
<dbReference type="Gene3D" id="3.10.20.320">
    <property type="entry name" value="Putative peptidoglycan bound protein (lpxtg motif)"/>
    <property type="match status" value="2"/>
</dbReference>
<dbReference type="Pfam" id="PF06458">
    <property type="entry name" value="MucBP"/>
    <property type="match status" value="2"/>
</dbReference>
<sequence length="343" mass="37314">DVPTPGDKKPGNPDKKPGDGTPNKDITHEDLNKTITRTFIVKAPTGTMTKTQHISYQRTATIDDVTGDVTFSDWNTDGASFKAEVIPAISGYTSHVTEGNYGAYAPSQDQINNWTDPMITVTYTANDQSQVINYVDDHNKTIKTDTVHGKTDETVNVTPSVPDHYELVPGQNIPSEVTLKDKNTPIIVKVQPKVDSITDPAKLNKSISRTITINKPGEKPQVINQTATFKRTGQHNEVTGEDVYTGWTLKDNSLRHVDVPAVPGYTPSQNTVASVDNPTANTKLTDVTINYTANEQTGQITYVDEKGNQISSTPLTGKTDEDIAINPVAPAGWELVPGQKYPA</sequence>
<dbReference type="Gene3D" id="2.60.40.4300">
    <property type="match status" value="2"/>
</dbReference>
<comment type="caution">
    <text evidence="5">The sequence shown here is derived from an EMBL/GenBank/DDBJ whole genome shotgun (WGS) entry which is preliminary data.</text>
</comment>
<evidence type="ECO:0000256" key="1">
    <source>
        <dbReference type="ARBA" id="ARBA00022737"/>
    </source>
</evidence>
<feature type="domain" description="MucBP" evidence="3">
    <location>
        <begin position="132"/>
        <end position="180"/>
    </location>
</feature>
<feature type="domain" description="Mub B2-like" evidence="4">
    <location>
        <begin position="198"/>
        <end position="294"/>
    </location>
</feature>
<dbReference type="InterPro" id="IPR041495">
    <property type="entry name" value="Mub_B2"/>
</dbReference>
<dbReference type="Pfam" id="PF17966">
    <property type="entry name" value="Muc_B2"/>
    <property type="match status" value="2"/>
</dbReference>
<keyword evidence="1" id="KW-0677">Repeat</keyword>
<evidence type="ECO:0000256" key="2">
    <source>
        <dbReference type="SAM" id="MobiDB-lite"/>
    </source>
</evidence>
<name>A0ABS2H041_9LACO</name>
<feature type="non-terminal residue" evidence="5">
    <location>
        <position position="343"/>
    </location>
</feature>
<feature type="domain" description="Mub B2-like" evidence="4">
    <location>
        <begin position="27"/>
        <end position="103"/>
    </location>
</feature>
<evidence type="ECO:0000313" key="5">
    <source>
        <dbReference type="EMBL" id="MBM6941421.1"/>
    </source>
</evidence>